<dbReference type="Pfam" id="PF13360">
    <property type="entry name" value="PQQ_2"/>
    <property type="match status" value="1"/>
</dbReference>
<dbReference type="AlphaFoldDB" id="A0A6J4PWT6"/>
<evidence type="ECO:0000259" key="2">
    <source>
        <dbReference type="Pfam" id="PF13360"/>
    </source>
</evidence>
<protein>
    <recommendedName>
        <fullName evidence="2">Pyrrolo-quinoline quinone repeat domain-containing protein</fullName>
    </recommendedName>
</protein>
<gene>
    <name evidence="3" type="ORF">AVDCRST_MAG74-3386</name>
</gene>
<organism evidence="3">
    <name type="scientific">uncultured Pyrinomonadaceae bacterium</name>
    <dbReference type="NCBI Taxonomy" id="2283094"/>
    <lineage>
        <taxon>Bacteria</taxon>
        <taxon>Pseudomonadati</taxon>
        <taxon>Acidobacteriota</taxon>
        <taxon>Blastocatellia</taxon>
        <taxon>Blastocatellales</taxon>
        <taxon>Pyrinomonadaceae</taxon>
        <taxon>environmental samples</taxon>
    </lineage>
</organism>
<sequence>MKVFVLLACLLCFFATTSNAQPVWQTNLDGKVLFYQTTDFGVLLAGTDNSLYAADGRTGETLWRKRTRGLDETSITPIPATDLILISIDEGEKSRVEAVDLLSGGSIWRSDKIKGDVLQLAVEPEQDLLAVVLVKKTRGNVGKELKRKPIVHVLSLSSGDELWKKELDSDVEMMPSRFGENLGEVAFTLDNYRPPLILDGRLFLFYEGATSFDARTGKEKEREKFKVNEDGLALTEADPVFDDKYLYTSGRGKVRAVNRRSGEVEWEAKDLGVAAEMAVVGSVLYVRTGGQFTRIKDGETENKGSFGISAINTRDGKTLWRYKGADKGLTNFVFADADTILIADRDDLIALDARDGERKFKFEHDIERAQFILINESGKAVVGGRDEIAAFQVLGSKFQVSSRSESQISDFKFQNAFSEDPGTKTQDRSANEIWRVKHEAPSRGVFRVVAGIALRATALYFRYGGLATSALNIVRGANAARSVLSLRWSGLKTRFSSLDLTTLASNSAKNYVANRISVFGIAARTPNFLNRVNGLQIITPSNIRGNVAGSIASRVAPSRSEVQESLLDRIDPVRQVEKLSDYFLRRERLAKIRGNYMYFYTDLPKPFDRKGLIGVNVHTGRDVRFVLISEPDARFTTDETVGLLYSADGNRLLAFDVLER</sequence>
<accession>A0A6J4PWT6</accession>
<evidence type="ECO:0000256" key="1">
    <source>
        <dbReference type="SAM" id="SignalP"/>
    </source>
</evidence>
<feature type="domain" description="Pyrrolo-quinoline quinone repeat" evidence="2">
    <location>
        <begin position="251"/>
        <end position="387"/>
    </location>
</feature>
<keyword evidence="1" id="KW-0732">Signal</keyword>
<dbReference type="InterPro" id="IPR011047">
    <property type="entry name" value="Quinoprotein_ADH-like_sf"/>
</dbReference>
<dbReference type="InterPro" id="IPR018391">
    <property type="entry name" value="PQQ_b-propeller_rpt"/>
</dbReference>
<reference evidence="3" key="1">
    <citation type="submission" date="2020-02" db="EMBL/GenBank/DDBJ databases">
        <authorList>
            <person name="Meier V. D."/>
        </authorList>
    </citation>
    <scope>NUCLEOTIDE SEQUENCE</scope>
    <source>
        <strain evidence="3">AVDCRST_MAG74</strain>
    </source>
</reference>
<evidence type="ECO:0000313" key="3">
    <source>
        <dbReference type="EMBL" id="CAA9426657.1"/>
    </source>
</evidence>
<dbReference type="PANTHER" id="PTHR34512">
    <property type="entry name" value="CELL SURFACE PROTEIN"/>
    <property type="match status" value="1"/>
</dbReference>
<feature type="signal peptide" evidence="1">
    <location>
        <begin position="1"/>
        <end position="20"/>
    </location>
</feature>
<name>A0A6J4PWT6_9BACT</name>
<feature type="chain" id="PRO_5026840156" description="Pyrrolo-quinoline quinone repeat domain-containing protein" evidence="1">
    <location>
        <begin position="21"/>
        <end position="660"/>
    </location>
</feature>
<dbReference type="SMART" id="SM00564">
    <property type="entry name" value="PQQ"/>
    <property type="match status" value="4"/>
</dbReference>
<dbReference type="EMBL" id="CADCUR010000289">
    <property type="protein sequence ID" value="CAA9426657.1"/>
    <property type="molecule type" value="Genomic_DNA"/>
</dbReference>
<dbReference type="PANTHER" id="PTHR34512:SF30">
    <property type="entry name" value="OUTER MEMBRANE PROTEIN ASSEMBLY FACTOR BAMB"/>
    <property type="match status" value="1"/>
</dbReference>
<dbReference type="InterPro" id="IPR002372">
    <property type="entry name" value="PQQ_rpt_dom"/>
</dbReference>
<dbReference type="Gene3D" id="2.130.10.10">
    <property type="entry name" value="YVTN repeat-like/Quinoprotein amine dehydrogenase"/>
    <property type="match status" value="2"/>
</dbReference>
<dbReference type="InterPro" id="IPR015943">
    <property type="entry name" value="WD40/YVTN_repeat-like_dom_sf"/>
</dbReference>
<proteinExistence type="predicted"/>
<dbReference type="SUPFAM" id="SSF50998">
    <property type="entry name" value="Quinoprotein alcohol dehydrogenase-like"/>
    <property type="match status" value="1"/>
</dbReference>